<reference evidence="1" key="1">
    <citation type="submission" date="2023-04" db="EMBL/GenBank/DDBJ databases">
        <title>A chromosome-level genome assembly of the parasitoid wasp Eretmocerus hayati.</title>
        <authorList>
            <person name="Zhong Y."/>
            <person name="Liu S."/>
            <person name="Liu Y."/>
        </authorList>
    </citation>
    <scope>NUCLEOTIDE SEQUENCE</scope>
    <source>
        <strain evidence="1">ZJU_SS_LIU_2023</strain>
    </source>
</reference>
<proteinExistence type="predicted"/>
<comment type="caution">
    <text evidence="1">The sequence shown here is derived from an EMBL/GenBank/DDBJ whole genome shotgun (WGS) entry which is preliminary data.</text>
</comment>
<dbReference type="Proteomes" id="UP001239111">
    <property type="component" value="Chromosome 2"/>
</dbReference>
<organism evidence="1 2">
    <name type="scientific">Eretmocerus hayati</name>
    <dbReference type="NCBI Taxonomy" id="131215"/>
    <lineage>
        <taxon>Eukaryota</taxon>
        <taxon>Metazoa</taxon>
        <taxon>Ecdysozoa</taxon>
        <taxon>Arthropoda</taxon>
        <taxon>Hexapoda</taxon>
        <taxon>Insecta</taxon>
        <taxon>Pterygota</taxon>
        <taxon>Neoptera</taxon>
        <taxon>Endopterygota</taxon>
        <taxon>Hymenoptera</taxon>
        <taxon>Apocrita</taxon>
        <taxon>Proctotrupomorpha</taxon>
        <taxon>Chalcidoidea</taxon>
        <taxon>Aphelinidae</taxon>
        <taxon>Aphelininae</taxon>
        <taxon>Eretmocerus</taxon>
    </lineage>
</organism>
<evidence type="ECO:0000313" key="1">
    <source>
        <dbReference type="EMBL" id="KAJ8676734.1"/>
    </source>
</evidence>
<name>A0ACC2NZP2_9HYME</name>
<gene>
    <name evidence="1" type="ORF">QAD02_012521</name>
</gene>
<keyword evidence="2" id="KW-1185">Reference proteome</keyword>
<dbReference type="EMBL" id="CM056742">
    <property type="protein sequence ID" value="KAJ8676734.1"/>
    <property type="molecule type" value="Genomic_DNA"/>
</dbReference>
<protein>
    <submittedName>
        <fullName evidence="1">Uncharacterized protein</fullName>
    </submittedName>
</protein>
<sequence>MGTGSALSFEQSPLAKTHDGNHLQFLQGANKLGEEPEQPSSAYLRDDPLFDTLQLQQHSELRAPTAERAAFYLDVASAARQREDGDTHMLYTLHVYQYSVAGKGGVAGGRSRLHLIDIGNSERGKSSGGIPLSGVGNILLAIFNGHKHLPYKEHKLAQLLRECLGSLTCHATMIAHVSPESQHYSETLTTCQLASRIHRMRRRKITRFGIGTQANNCHNNNNTNSNNNNGNGGGSSGDEQHQQHKQGHNSECDPSSSDLSADTVIYVGPSTDDATDGEHPPVYIPSLNSGDNRCAMNRILRGSGAERPSKIVEERSSPAHKASKIVKALVSSGSKQTSPAHSSTPKASPARKLASKLASGKPNDSSTATTGASPATGAPIQGASDEQWIDGPRISRSKVAEVRHLLLKDPSHKKETWIDGPMGSSVAAPSLEEEIIVPPPLPLIEPLSNGVSREVSMESLNLLSHKDALSLRPSRNSLSSEDEVLEIVDIDESALANVEHAPMQDSCLQVTEEDIALCMADNPVSENGLDEHPLRILSQENLTIVSTLADSLSVLSETERFKTQFPPSAGMGMPSRSYFDHEDFLEQENRHKFDQLARLHELYQSQLALANVTNSVTYQREKSSVACNRDPLKKLLSVFSTGILHLGVSASSPGGGFRGCPPSRCQSLSLSDVALSDAASTHGSIYSEPPYAAAATVAAQLAANVGHEHQHQPQLQGDSKFCDNCRQSLSGATLGSNSSLGSRLAAASGSSSTWGTYNPMPASPRRGYCVVAAARANASHISSLRHPDGASNPNLKDELCGVGGGCDSVRRLPGNGASGSDPEDAPGERAKRMHRGLLPPPPVSPLLALHRLHQQQQPHVTVGSSCWTQIGGLGAAQSGSSAGETGCGIPDSDVKFPNFTVPTSIHMSTPTSIACGTPTSMPSSIGASMPPSLPSSAKTPRKILSLGSSQGLNKDDYDSGADSTSRAAKLSPATLSRHRAESSGYDSVVRDSETSSIASDSSRQTSALQDHHGGALGVLTSTLCGCFSGGSTTARVRAPGATNNRNRGGQRRPSSTRQLDQAVGPGSVGTATPSGSWQGAQHHQDTLQSSSVAQAPS</sequence>
<evidence type="ECO:0000313" key="2">
    <source>
        <dbReference type="Proteomes" id="UP001239111"/>
    </source>
</evidence>
<accession>A0ACC2NZP2</accession>